<accession>A0AAW4KWL9</accession>
<dbReference type="PANTHER" id="PTHR11088:SF60">
    <property type="entry name" value="TRNA DIMETHYLALLYLTRANSFERASE"/>
    <property type="match status" value="1"/>
</dbReference>
<feature type="site" description="Interaction with substrate tRNA" evidence="10">
    <location>
        <position position="107"/>
    </location>
</feature>
<feature type="site" description="Interaction with substrate tRNA" evidence="10">
    <location>
        <position position="129"/>
    </location>
</feature>
<evidence type="ECO:0000256" key="1">
    <source>
        <dbReference type="ARBA" id="ARBA00001946"/>
    </source>
</evidence>
<dbReference type="GO" id="GO:0006400">
    <property type="term" value="P:tRNA modification"/>
    <property type="evidence" value="ECO:0007669"/>
    <property type="project" value="TreeGrafter"/>
</dbReference>
<evidence type="ECO:0000256" key="13">
    <source>
        <dbReference type="RuleBase" id="RU003785"/>
    </source>
</evidence>
<feature type="binding site" evidence="10">
    <location>
        <begin position="18"/>
        <end position="23"/>
    </location>
    <ligand>
        <name>substrate</name>
    </ligand>
</feature>
<dbReference type="Gene3D" id="3.40.50.300">
    <property type="entry name" value="P-loop containing nucleotide triphosphate hydrolases"/>
    <property type="match status" value="1"/>
</dbReference>
<dbReference type="PANTHER" id="PTHR11088">
    <property type="entry name" value="TRNA DIMETHYLALLYLTRANSFERASE"/>
    <property type="match status" value="1"/>
</dbReference>
<keyword evidence="15" id="KW-1185">Reference proteome</keyword>
<evidence type="ECO:0000256" key="10">
    <source>
        <dbReference type="HAMAP-Rule" id="MF_00185"/>
    </source>
</evidence>
<comment type="function">
    <text evidence="2 10 12">Catalyzes the transfer of a dimethylallyl group onto the adenine at position 37 in tRNAs that read codons beginning with uridine, leading to the formation of N6-(dimethylallyl)adenosine (i(6)A).</text>
</comment>
<sequence length="311" mass="34777">MTSQPGDKIKILVIQGPTASGKTGLAIRLAEAIGGEIVNADSMQVYKGMDIGTAKPSKDLQNKVPHHLIDIVSPEQNFSVGDFRKEAVKAIADIHARGAKPIIVGGTGLYIRALLKGLAEVPPADDEYRMELQELLERKGGEFLLSQLALVDLVSATALHPNDHVRIIRALEVFRLTGKPISEFRGCHGFMTEDYSYLKIGIRVERAELYARINHRVEEMINDGFIDEVRGLLALGYGRELKSMRSIGYREICSYLSGETDLDKAVSLIKRNTRHYGKRQETWLRGDPEISWVEYPKSFDTIQNHVIAFFD</sequence>
<protein>
    <recommendedName>
        <fullName evidence="10">tRNA dimethylallyltransferase</fullName>
        <ecNumber evidence="10">2.5.1.75</ecNumber>
    </recommendedName>
    <alternativeName>
        <fullName evidence="10">Dimethylallyl diphosphate:tRNA dimethylallyltransferase</fullName>
        <shortName evidence="10">DMAPP:tRNA dimethylallyltransferase</shortName>
        <shortName evidence="10">DMATase</shortName>
    </alternativeName>
    <alternativeName>
        <fullName evidence="10">Isopentenyl-diphosphate:tRNA isopentenyltransferase</fullName>
        <shortName evidence="10">IPP transferase</shortName>
        <shortName evidence="10">IPPT</shortName>
        <shortName evidence="10">IPTase</shortName>
    </alternativeName>
</protein>
<feature type="region of interest" description="Interaction with substrate tRNA" evidence="10">
    <location>
        <begin position="41"/>
        <end position="44"/>
    </location>
</feature>
<dbReference type="SUPFAM" id="SSF52540">
    <property type="entry name" value="P-loop containing nucleoside triphosphate hydrolases"/>
    <property type="match status" value="1"/>
</dbReference>
<dbReference type="RefSeq" id="WP_214169501.1">
    <property type="nucleotide sequence ID" value="NZ_JAHCVJ010000001.1"/>
</dbReference>
<dbReference type="AlphaFoldDB" id="A0AAW4KWL9"/>
<evidence type="ECO:0000256" key="9">
    <source>
        <dbReference type="ARBA" id="ARBA00049563"/>
    </source>
</evidence>
<dbReference type="GO" id="GO:0005524">
    <property type="term" value="F:ATP binding"/>
    <property type="evidence" value="ECO:0007669"/>
    <property type="project" value="UniProtKB-UniRule"/>
</dbReference>
<dbReference type="InterPro" id="IPR018022">
    <property type="entry name" value="IPT"/>
</dbReference>
<dbReference type="InterPro" id="IPR039657">
    <property type="entry name" value="Dimethylallyltransferase"/>
</dbReference>
<comment type="similarity">
    <text evidence="3 10 13">Belongs to the IPP transferase family.</text>
</comment>
<proteinExistence type="inferred from homology"/>
<comment type="subunit">
    <text evidence="10">Monomer.</text>
</comment>
<evidence type="ECO:0000256" key="3">
    <source>
        <dbReference type="ARBA" id="ARBA00005842"/>
    </source>
</evidence>
<dbReference type="InterPro" id="IPR027417">
    <property type="entry name" value="P-loop_NTPase"/>
</dbReference>
<dbReference type="FunFam" id="1.10.20.140:FF:000001">
    <property type="entry name" value="tRNA dimethylallyltransferase"/>
    <property type="match status" value="1"/>
</dbReference>
<keyword evidence="5 10" id="KW-0819">tRNA processing</keyword>
<gene>
    <name evidence="10 14" type="primary">miaA</name>
    <name evidence="14" type="ORF">KI809_00145</name>
</gene>
<comment type="cofactor">
    <cofactor evidence="1 10">
        <name>Mg(2+)</name>
        <dbReference type="ChEBI" id="CHEBI:18420"/>
    </cofactor>
</comment>
<dbReference type="EMBL" id="JAHCVJ010000001">
    <property type="protein sequence ID" value="MBT0662699.1"/>
    <property type="molecule type" value="Genomic_DNA"/>
</dbReference>
<reference evidence="14 15" key="1">
    <citation type="submission" date="2021-05" db="EMBL/GenBank/DDBJ databases">
        <title>The draft genome of Geobacter pelophilus DSM 12255.</title>
        <authorList>
            <person name="Xu Z."/>
            <person name="Masuda Y."/>
            <person name="Itoh H."/>
            <person name="Senoo K."/>
        </authorList>
    </citation>
    <scope>NUCLEOTIDE SEQUENCE [LARGE SCALE GENOMIC DNA]</scope>
    <source>
        <strain evidence="14 15">DSM 12255</strain>
    </source>
</reference>
<evidence type="ECO:0000313" key="14">
    <source>
        <dbReference type="EMBL" id="MBT0662699.1"/>
    </source>
</evidence>
<comment type="caution">
    <text evidence="10">Lacks conserved residue(s) required for the propagation of feature annotation.</text>
</comment>
<keyword evidence="4 10" id="KW-0808">Transferase</keyword>
<feature type="binding site" evidence="10">
    <location>
        <begin position="16"/>
        <end position="23"/>
    </location>
    <ligand>
        <name>ATP</name>
        <dbReference type="ChEBI" id="CHEBI:30616"/>
    </ligand>
</feature>
<evidence type="ECO:0000256" key="11">
    <source>
        <dbReference type="RuleBase" id="RU003783"/>
    </source>
</evidence>
<evidence type="ECO:0000256" key="12">
    <source>
        <dbReference type="RuleBase" id="RU003784"/>
    </source>
</evidence>
<dbReference type="Proteomes" id="UP000811899">
    <property type="component" value="Unassembled WGS sequence"/>
</dbReference>
<keyword evidence="8 10" id="KW-0460">Magnesium</keyword>
<comment type="catalytic activity">
    <reaction evidence="9 10 11">
        <text>adenosine(37) in tRNA + dimethylallyl diphosphate = N(6)-dimethylallyladenosine(37) in tRNA + diphosphate</text>
        <dbReference type="Rhea" id="RHEA:26482"/>
        <dbReference type="Rhea" id="RHEA-COMP:10162"/>
        <dbReference type="Rhea" id="RHEA-COMP:10375"/>
        <dbReference type="ChEBI" id="CHEBI:33019"/>
        <dbReference type="ChEBI" id="CHEBI:57623"/>
        <dbReference type="ChEBI" id="CHEBI:74411"/>
        <dbReference type="ChEBI" id="CHEBI:74415"/>
        <dbReference type="EC" id="2.5.1.75"/>
    </reaction>
</comment>
<dbReference type="NCBIfam" id="TIGR00174">
    <property type="entry name" value="miaA"/>
    <property type="match status" value="1"/>
</dbReference>
<name>A0AAW4KWL9_9BACT</name>
<evidence type="ECO:0000256" key="4">
    <source>
        <dbReference type="ARBA" id="ARBA00022679"/>
    </source>
</evidence>
<evidence type="ECO:0000256" key="8">
    <source>
        <dbReference type="ARBA" id="ARBA00022842"/>
    </source>
</evidence>
<evidence type="ECO:0000256" key="5">
    <source>
        <dbReference type="ARBA" id="ARBA00022694"/>
    </source>
</evidence>
<dbReference type="HAMAP" id="MF_00185">
    <property type="entry name" value="IPP_trans"/>
    <property type="match status" value="1"/>
</dbReference>
<keyword evidence="6 10" id="KW-0547">Nucleotide-binding</keyword>
<organism evidence="14 15">
    <name type="scientific">Geoanaerobacter pelophilus</name>
    <dbReference type="NCBI Taxonomy" id="60036"/>
    <lineage>
        <taxon>Bacteria</taxon>
        <taxon>Pseudomonadati</taxon>
        <taxon>Thermodesulfobacteriota</taxon>
        <taxon>Desulfuromonadia</taxon>
        <taxon>Geobacterales</taxon>
        <taxon>Geobacteraceae</taxon>
        <taxon>Geoanaerobacter</taxon>
    </lineage>
</organism>
<dbReference type="Gene3D" id="1.10.20.140">
    <property type="match status" value="1"/>
</dbReference>
<evidence type="ECO:0000256" key="6">
    <source>
        <dbReference type="ARBA" id="ARBA00022741"/>
    </source>
</evidence>
<keyword evidence="7 10" id="KW-0067">ATP-binding</keyword>
<dbReference type="EC" id="2.5.1.75" evidence="10"/>
<dbReference type="Pfam" id="PF01715">
    <property type="entry name" value="IPPT"/>
    <property type="match status" value="1"/>
</dbReference>
<comment type="caution">
    <text evidence="14">The sequence shown here is derived from an EMBL/GenBank/DDBJ whole genome shotgun (WGS) entry which is preliminary data.</text>
</comment>
<evidence type="ECO:0000256" key="7">
    <source>
        <dbReference type="ARBA" id="ARBA00022840"/>
    </source>
</evidence>
<dbReference type="GO" id="GO:0052381">
    <property type="term" value="F:tRNA dimethylallyltransferase activity"/>
    <property type="evidence" value="ECO:0007669"/>
    <property type="project" value="UniProtKB-UniRule"/>
</dbReference>
<evidence type="ECO:0000256" key="2">
    <source>
        <dbReference type="ARBA" id="ARBA00003213"/>
    </source>
</evidence>
<evidence type="ECO:0000313" key="15">
    <source>
        <dbReference type="Proteomes" id="UP000811899"/>
    </source>
</evidence>